<sequence length="108" mass="12304">MFKCGKSLKVNNLLLTLSSADFSSESNFLECRFGDVTDQFIGACRALDSWFIQKRLILTMKRPECQLADEVADMRKELEAKIDHANCLKQKIREYVSSINTIVAKVII</sequence>
<dbReference type="InterPro" id="IPR021640">
    <property type="entry name" value="Mediator_Med28"/>
</dbReference>
<keyword evidence="3" id="KW-0805">Transcription regulation</keyword>
<accession>A0A068Y6A3</accession>
<comment type="subcellular location">
    <subcellularLocation>
        <location evidence="1">Nucleus</location>
    </subcellularLocation>
</comment>
<evidence type="ECO:0000256" key="1">
    <source>
        <dbReference type="ARBA" id="ARBA00004123"/>
    </source>
</evidence>
<dbReference type="OrthoDB" id="2286203at2759"/>
<evidence type="ECO:0000256" key="6">
    <source>
        <dbReference type="ARBA" id="ARBA00023242"/>
    </source>
</evidence>
<organism evidence="7 8">
    <name type="scientific">Echinococcus multilocularis</name>
    <name type="common">Fox tapeworm</name>
    <dbReference type="NCBI Taxonomy" id="6211"/>
    <lineage>
        <taxon>Eukaryota</taxon>
        <taxon>Metazoa</taxon>
        <taxon>Spiralia</taxon>
        <taxon>Lophotrochozoa</taxon>
        <taxon>Platyhelminthes</taxon>
        <taxon>Cestoda</taxon>
        <taxon>Eucestoda</taxon>
        <taxon>Cyclophyllidea</taxon>
        <taxon>Taeniidae</taxon>
        <taxon>Echinococcus</taxon>
    </lineage>
</organism>
<dbReference type="EMBL" id="LN902841">
    <property type="protein sequence ID" value="CDS40328.1"/>
    <property type="molecule type" value="Genomic_DNA"/>
</dbReference>
<dbReference type="Proteomes" id="UP000017246">
    <property type="component" value="Unassembled WGS sequence"/>
</dbReference>
<reference evidence="7" key="1">
    <citation type="journal article" date="2013" name="Nature">
        <title>The genomes of four tapeworm species reveal adaptations to parasitism.</title>
        <authorList>
            <person name="Tsai I.J."/>
            <person name="Zarowiecki M."/>
            <person name="Holroyd N."/>
            <person name="Garciarrubio A."/>
            <person name="Sanchez-Flores A."/>
            <person name="Brooks K.L."/>
            <person name="Tracey A."/>
            <person name="Bobes R.J."/>
            <person name="Fragoso G."/>
            <person name="Sciutto E."/>
            <person name="Aslett M."/>
            <person name="Beasley H."/>
            <person name="Bennett H.M."/>
            <person name="Cai J."/>
            <person name="Camicia F."/>
            <person name="Clark R."/>
            <person name="Cucher M."/>
            <person name="De Silva N."/>
            <person name="Day T.A."/>
            <person name="Deplazes P."/>
            <person name="Estrada K."/>
            <person name="Fernandez C."/>
            <person name="Holland P.W."/>
            <person name="Hou J."/>
            <person name="Hu S."/>
            <person name="Huckvale T."/>
            <person name="Hung S.S."/>
            <person name="Kamenetzky L."/>
            <person name="Keane J.A."/>
            <person name="Kiss F."/>
            <person name="Koziol U."/>
            <person name="Lambert O."/>
            <person name="Liu K."/>
            <person name="Luo X."/>
            <person name="Luo Y."/>
            <person name="Macchiaroli N."/>
            <person name="Nichol S."/>
            <person name="Paps J."/>
            <person name="Parkinson J."/>
            <person name="Pouchkina-Stantcheva N."/>
            <person name="Riddiford N."/>
            <person name="Rosenzvit M."/>
            <person name="Salinas G."/>
            <person name="Wasmuth J.D."/>
            <person name="Zamanian M."/>
            <person name="Zheng Y."/>
            <person name="Cai X."/>
            <person name="Soberon X."/>
            <person name="Olson P.D."/>
            <person name="Laclette J.P."/>
            <person name="Brehm K."/>
            <person name="Berriman M."/>
            <person name="Garciarrubio A."/>
            <person name="Bobes R.J."/>
            <person name="Fragoso G."/>
            <person name="Sanchez-Flores A."/>
            <person name="Estrada K."/>
            <person name="Cevallos M.A."/>
            <person name="Morett E."/>
            <person name="Gonzalez V."/>
            <person name="Portillo T."/>
            <person name="Ochoa-Leyva A."/>
            <person name="Jose M.V."/>
            <person name="Sciutto E."/>
            <person name="Landa A."/>
            <person name="Jimenez L."/>
            <person name="Valdes V."/>
            <person name="Carrero J.C."/>
            <person name="Larralde C."/>
            <person name="Morales-Montor J."/>
            <person name="Limon-Lason J."/>
            <person name="Soberon X."/>
            <person name="Laclette J.P."/>
        </authorList>
    </citation>
    <scope>NUCLEOTIDE SEQUENCE [LARGE SCALE GENOMIC DNA]</scope>
</reference>
<keyword evidence="5" id="KW-0804">Transcription</keyword>
<protein>
    <submittedName>
        <fullName evidence="7">Expressed conserved protein</fullName>
    </submittedName>
</protein>
<gene>
    <name evidence="7" type="ORF">EmuJ_000790400</name>
</gene>
<evidence type="ECO:0000256" key="4">
    <source>
        <dbReference type="ARBA" id="ARBA00023054"/>
    </source>
</evidence>
<keyword evidence="8" id="KW-1185">Reference proteome</keyword>
<evidence type="ECO:0000256" key="2">
    <source>
        <dbReference type="ARBA" id="ARBA00005571"/>
    </source>
</evidence>
<keyword evidence="6" id="KW-0539">Nucleus</keyword>
<proteinExistence type="inferred from homology"/>
<comment type="similarity">
    <text evidence="2">Belongs to the Mediator complex subunit 28 family.</text>
</comment>
<evidence type="ECO:0000313" key="8">
    <source>
        <dbReference type="Proteomes" id="UP000017246"/>
    </source>
</evidence>
<evidence type="ECO:0000256" key="3">
    <source>
        <dbReference type="ARBA" id="ARBA00023015"/>
    </source>
</evidence>
<dbReference type="AlphaFoldDB" id="A0A068Y6A3"/>
<reference evidence="7" key="2">
    <citation type="submission" date="2015-11" db="EMBL/GenBank/DDBJ databases">
        <authorList>
            <person name="Zhang Y."/>
            <person name="Guo Z."/>
        </authorList>
    </citation>
    <scope>NUCLEOTIDE SEQUENCE</scope>
</reference>
<name>A0A068Y6A3_ECHMU</name>
<keyword evidence="4" id="KW-0175">Coiled coil</keyword>
<dbReference type="GO" id="GO:0005634">
    <property type="term" value="C:nucleus"/>
    <property type="evidence" value="ECO:0007669"/>
    <property type="project" value="UniProtKB-SubCell"/>
</dbReference>
<evidence type="ECO:0000313" key="7">
    <source>
        <dbReference type="EMBL" id="CDS40328.1"/>
    </source>
</evidence>
<evidence type="ECO:0000256" key="5">
    <source>
        <dbReference type="ARBA" id="ARBA00023163"/>
    </source>
</evidence>
<dbReference type="Pfam" id="PF11594">
    <property type="entry name" value="Med28"/>
    <property type="match status" value="1"/>
</dbReference>